<comment type="caution">
    <text evidence="1">The sequence shown here is derived from an EMBL/GenBank/DDBJ whole genome shotgun (WGS) entry which is preliminary data.</text>
</comment>
<evidence type="ECO:0000313" key="2">
    <source>
        <dbReference type="Proteomes" id="UP000029224"/>
    </source>
</evidence>
<gene>
    <name evidence="1" type="ORF">JCM19240_2307</name>
</gene>
<dbReference type="Proteomes" id="UP000029224">
    <property type="component" value="Unassembled WGS sequence"/>
</dbReference>
<proteinExistence type="predicted"/>
<evidence type="ECO:0000313" key="1">
    <source>
        <dbReference type="EMBL" id="GAL33611.1"/>
    </source>
</evidence>
<accession>A0A090T100</accession>
<protein>
    <submittedName>
        <fullName evidence="1">Uncharacterized protein</fullName>
    </submittedName>
</protein>
<dbReference type="EMBL" id="BBMT01000003">
    <property type="protein sequence ID" value="GAL33611.1"/>
    <property type="molecule type" value="Genomic_DNA"/>
</dbReference>
<name>A0A090T100_9VIBR</name>
<sequence length="215" mass="24652">MESGTRRFDNIKKCQFRYTTQCPTMPVAPIAAFIKLYSLPTIENTFSSVYEQLDEKAKSKLDEVKGVNFGNSMSKAHRLYNSEVIINPEQLRADINDIVSVFGESVLKGLPQSEVADEKLSIQPEAFLSHPIEKVACRILKGNVDLNARGVWDTMREDARQELTRTFDIDHDIIEINRENLVWQDKGSRESELSYEAFRKKNLLKVRKHLNQSTS</sequence>
<dbReference type="AlphaFoldDB" id="A0A090T100"/>
<organism evidence="1 2">
    <name type="scientific">Vibrio maritimus</name>
    <dbReference type="NCBI Taxonomy" id="990268"/>
    <lineage>
        <taxon>Bacteria</taxon>
        <taxon>Pseudomonadati</taxon>
        <taxon>Pseudomonadota</taxon>
        <taxon>Gammaproteobacteria</taxon>
        <taxon>Vibrionales</taxon>
        <taxon>Vibrionaceae</taxon>
        <taxon>Vibrio</taxon>
    </lineage>
</organism>
<keyword evidence="2" id="KW-1185">Reference proteome</keyword>
<reference evidence="1 2" key="2">
    <citation type="submission" date="2014-09" db="EMBL/GenBank/DDBJ databases">
        <authorList>
            <consortium name="NBRP consortium"/>
            <person name="Sawabe T."/>
            <person name="Meirelles P."/>
            <person name="Nakanishi M."/>
            <person name="Sayaka M."/>
            <person name="Hattori M."/>
            <person name="Ohkuma M."/>
        </authorList>
    </citation>
    <scope>NUCLEOTIDE SEQUENCE [LARGE SCALE GENOMIC DNA]</scope>
    <source>
        <strain evidence="1 2">JCM 19240</strain>
    </source>
</reference>
<reference evidence="1 2" key="1">
    <citation type="submission" date="2014-09" db="EMBL/GenBank/DDBJ databases">
        <title>Vibrio maritimus JCM 19240. (C210) whole genome shotgun sequence.</title>
        <authorList>
            <person name="Sawabe T."/>
            <person name="Meirelles P."/>
            <person name="Nakanishi M."/>
            <person name="Sayaka M."/>
            <person name="Hattori M."/>
            <person name="Ohkuma M."/>
        </authorList>
    </citation>
    <scope>NUCLEOTIDE SEQUENCE [LARGE SCALE GENOMIC DNA]</scope>
    <source>
        <strain evidence="1 2">JCM 19240</strain>
    </source>
</reference>